<evidence type="ECO:0000259" key="2">
    <source>
        <dbReference type="Pfam" id="PF18433"/>
    </source>
</evidence>
<feature type="domain" description="DUF5610" evidence="2">
    <location>
        <begin position="76"/>
        <end position="196"/>
    </location>
</feature>
<dbReference type="RefSeq" id="WP_207324585.1">
    <property type="nucleotide sequence ID" value="NZ_CP071504.1"/>
</dbReference>
<name>A0A974XLV7_9GAMM</name>
<keyword evidence="4" id="KW-1185">Reference proteome</keyword>
<feature type="compositionally biased region" description="Polar residues" evidence="1">
    <location>
        <begin position="1"/>
        <end position="19"/>
    </location>
</feature>
<dbReference type="AlphaFoldDB" id="A0A974XLV7"/>
<dbReference type="Proteomes" id="UP000663281">
    <property type="component" value="Chromosome"/>
</dbReference>
<gene>
    <name evidence="3" type="ORF">JYB88_14625</name>
</gene>
<sequence>MEIRQANQSVNNQRGQQGQHGAAVSTVARDKSQVDGNHGGAVSEVASSKSAAQVSKQLMNSAILAAQQEVNLSAGNEPMALLYRAAIEAINEELAPTLGENALQKVAEEGIDTSPEATAGRIVDFATQFFSVYQEQNSSMAFDDQLSNFMDIIGGAIDQGFKEARDILSGLKVLEGDIAAGVDMTYDLVQQGLQAFSDSFNKDEAPQT</sequence>
<protein>
    <submittedName>
        <fullName evidence="3">DUF5610 domain-containing protein</fullName>
    </submittedName>
</protein>
<accession>A0A974XLV7</accession>
<evidence type="ECO:0000313" key="4">
    <source>
        <dbReference type="Proteomes" id="UP000663281"/>
    </source>
</evidence>
<dbReference type="Pfam" id="PF18433">
    <property type="entry name" value="DUF5610"/>
    <property type="match status" value="1"/>
</dbReference>
<evidence type="ECO:0000256" key="1">
    <source>
        <dbReference type="SAM" id="MobiDB-lite"/>
    </source>
</evidence>
<dbReference type="Gene3D" id="1.10.132.90">
    <property type="match status" value="1"/>
</dbReference>
<feature type="region of interest" description="Disordered" evidence="1">
    <location>
        <begin position="1"/>
        <end position="46"/>
    </location>
</feature>
<dbReference type="KEGG" id="scyp:JYB88_14625"/>
<organism evidence="3 4">
    <name type="scientific">Shewanella cyperi</name>
    <dbReference type="NCBI Taxonomy" id="2814292"/>
    <lineage>
        <taxon>Bacteria</taxon>
        <taxon>Pseudomonadati</taxon>
        <taxon>Pseudomonadota</taxon>
        <taxon>Gammaproteobacteria</taxon>
        <taxon>Alteromonadales</taxon>
        <taxon>Shewanellaceae</taxon>
        <taxon>Shewanella</taxon>
    </lineage>
</organism>
<dbReference type="InterPro" id="IPR041651">
    <property type="entry name" value="DUF5610"/>
</dbReference>
<proteinExistence type="predicted"/>
<reference evidence="3 4" key="1">
    <citation type="submission" date="2021-03" db="EMBL/GenBank/DDBJ databases">
        <title>Novel species identification of genus Shewanella.</title>
        <authorList>
            <person name="Liu G."/>
            <person name="Zhang Q."/>
        </authorList>
    </citation>
    <scope>NUCLEOTIDE SEQUENCE [LARGE SCALE GENOMIC DNA]</scope>
    <source>
        <strain evidence="3 4">FJAT-53726</strain>
    </source>
</reference>
<evidence type="ECO:0000313" key="3">
    <source>
        <dbReference type="EMBL" id="QSX29426.1"/>
    </source>
</evidence>
<dbReference type="EMBL" id="CP071504">
    <property type="protein sequence ID" value="QSX29426.1"/>
    <property type="molecule type" value="Genomic_DNA"/>
</dbReference>